<evidence type="ECO:0000313" key="1">
    <source>
        <dbReference type="EMBL" id="OQS02724.1"/>
    </source>
</evidence>
<comment type="caution">
    <text evidence="1">The sequence shown here is derived from an EMBL/GenBank/DDBJ whole genome shotgun (WGS) entry which is preliminary data.</text>
</comment>
<dbReference type="AlphaFoldDB" id="A0A1V9ZXJ4"/>
<protein>
    <submittedName>
        <fullName evidence="1">Uncharacterized protein</fullName>
    </submittedName>
</protein>
<accession>A0A1V9ZXJ4</accession>
<keyword evidence="2" id="KW-1185">Reference proteome</keyword>
<dbReference type="Proteomes" id="UP000243217">
    <property type="component" value="Unassembled WGS sequence"/>
</dbReference>
<dbReference type="EMBL" id="JNBS01001088">
    <property type="protein sequence ID" value="OQS02724.1"/>
    <property type="molecule type" value="Genomic_DNA"/>
</dbReference>
<sequence length="67" mass="7709">MDFSELFPSPSSHLLLAQIPSFKRFLNYSCRSIRLSRTFFRCQVATLQDLADLAELKVSISRNSELI</sequence>
<gene>
    <name evidence="1" type="ORF">THRCLA_21341</name>
</gene>
<reference evidence="1 2" key="1">
    <citation type="journal article" date="2014" name="Genome Biol. Evol.">
        <title>The secreted proteins of Achlya hypogyna and Thraustotheca clavata identify the ancestral oomycete secretome and reveal gene acquisitions by horizontal gene transfer.</title>
        <authorList>
            <person name="Misner I."/>
            <person name="Blouin N."/>
            <person name="Leonard G."/>
            <person name="Richards T.A."/>
            <person name="Lane C.E."/>
        </authorList>
    </citation>
    <scope>NUCLEOTIDE SEQUENCE [LARGE SCALE GENOMIC DNA]</scope>
    <source>
        <strain evidence="1 2">ATCC 34112</strain>
    </source>
</reference>
<proteinExistence type="predicted"/>
<organism evidence="1 2">
    <name type="scientific">Thraustotheca clavata</name>
    <dbReference type="NCBI Taxonomy" id="74557"/>
    <lineage>
        <taxon>Eukaryota</taxon>
        <taxon>Sar</taxon>
        <taxon>Stramenopiles</taxon>
        <taxon>Oomycota</taxon>
        <taxon>Saprolegniomycetes</taxon>
        <taxon>Saprolegniales</taxon>
        <taxon>Achlyaceae</taxon>
        <taxon>Thraustotheca</taxon>
    </lineage>
</organism>
<evidence type="ECO:0000313" key="2">
    <source>
        <dbReference type="Proteomes" id="UP000243217"/>
    </source>
</evidence>
<name>A0A1V9ZXJ4_9STRA</name>